<dbReference type="EMBL" id="CP011403">
    <property type="protein sequence ID" value="AKI03800.1"/>
    <property type="molecule type" value="Genomic_DNA"/>
</dbReference>
<evidence type="ECO:0000256" key="4">
    <source>
        <dbReference type="ARBA" id="ARBA00023172"/>
    </source>
</evidence>
<dbReference type="GO" id="GO:0006310">
    <property type="term" value="P:DNA recombination"/>
    <property type="evidence" value="ECO:0007669"/>
    <property type="project" value="UniProtKB-KW"/>
</dbReference>
<feature type="domain" description="Tyr recombinase" evidence="5">
    <location>
        <begin position="173"/>
        <end position="373"/>
    </location>
</feature>
<dbReference type="RefSeq" id="WP_047035104.1">
    <property type="nucleotide sequence ID" value="NZ_CP011403.1"/>
</dbReference>
<sequence length="381" mass="44296">MATFRKYKTKKGMLWRYQILVGTDTVTGKRKYKTKGGFYTKKEAKLAADEVEKKINNPNFLDNENITFGEVYERWIANYKLTVKESSFYTVELQYKSKILPILGNKKINQITTIECQDLINYWYSIPLKNYKAIFNLITRIFKYAKQLKIVTDDPTSSVIIPKASRQFSNLEHSRNYYTRDELKTFLEYAEKHEKYKIYVLFRLLAFSGIRKGEALALTWNDVDFKKAQITINKTIILVSKVKVTTPKTKSSNRTVFIDKKTLAILSEWRLRQKKELLQKGFNALSPNQLIFPDKNNHYIIPTTISKMMNRVSEGSNLHHITVHGLRHTYATLAAQGGMSVKQLQAQLGHSKVEITLDVYTSITDEQRKDTANQYTSFVNF</sequence>
<dbReference type="Pfam" id="PF14657">
    <property type="entry name" value="Arm-DNA-bind_4"/>
    <property type="match status" value="1"/>
</dbReference>
<accession>A0A0F7PWA7</accession>
<comment type="similarity">
    <text evidence="1">Belongs to the 'phage' integrase family.</text>
</comment>
<dbReference type="InterPro" id="IPR013762">
    <property type="entry name" value="Integrase-like_cat_sf"/>
</dbReference>
<protein>
    <submittedName>
        <fullName evidence="6">Integrase</fullName>
    </submittedName>
</protein>
<evidence type="ECO:0000313" key="7">
    <source>
        <dbReference type="Proteomes" id="UP000035027"/>
    </source>
</evidence>
<dbReference type="Gene3D" id="1.10.443.10">
    <property type="entry name" value="Intergrase catalytic core"/>
    <property type="match status" value="1"/>
</dbReference>
<dbReference type="SUPFAM" id="SSF56349">
    <property type="entry name" value="DNA breaking-rejoining enzymes"/>
    <property type="match status" value="1"/>
</dbReference>
<name>A0A0F7PWA7_9LACO</name>
<dbReference type="InterPro" id="IPR050808">
    <property type="entry name" value="Phage_Integrase"/>
</dbReference>
<evidence type="ECO:0000256" key="2">
    <source>
        <dbReference type="ARBA" id="ARBA00022908"/>
    </source>
</evidence>
<keyword evidence="2" id="KW-0229">DNA integration</keyword>
<dbReference type="Gene3D" id="1.10.150.130">
    <property type="match status" value="1"/>
</dbReference>
<organism evidence="6 7">
    <name type="scientific">Ligilactobacillus salivarius str. Ren</name>
    <dbReference type="NCBI Taxonomy" id="1194971"/>
    <lineage>
        <taxon>Bacteria</taxon>
        <taxon>Bacillati</taxon>
        <taxon>Bacillota</taxon>
        <taxon>Bacilli</taxon>
        <taxon>Lactobacillales</taxon>
        <taxon>Lactobacillaceae</taxon>
        <taxon>Ligilactobacillus</taxon>
    </lineage>
</organism>
<dbReference type="InterPro" id="IPR028259">
    <property type="entry name" value="AP2-like_int_N"/>
</dbReference>
<dbReference type="AlphaFoldDB" id="A0A0F7PWA7"/>
<dbReference type="PANTHER" id="PTHR30629">
    <property type="entry name" value="PROPHAGE INTEGRASE"/>
    <property type="match status" value="1"/>
</dbReference>
<dbReference type="InterPro" id="IPR002104">
    <property type="entry name" value="Integrase_catalytic"/>
</dbReference>
<dbReference type="InterPro" id="IPR010998">
    <property type="entry name" value="Integrase_recombinase_N"/>
</dbReference>
<dbReference type="GO" id="GO:0015074">
    <property type="term" value="P:DNA integration"/>
    <property type="evidence" value="ECO:0007669"/>
    <property type="project" value="UniProtKB-KW"/>
</dbReference>
<dbReference type="PROSITE" id="PS51898">
    <property type="entry name" value="TYR_RECOMBINASE"/>
    <property type="match status" value="1"/>
</dbReference>
<dbReference type="Pfam" id="PF00589">
    <property type="entry name" value="Phage_integrase"/>
    <property type="match status" value="1"/>
</dbReference>
<dbReference type="Proteomes" id="UP000035027">
    <property type="component" value="Chromosome"/>
</dbReference>
<evidence type="ECO:0000259" key="5">
    <source>
        <dbReference type="PROSITE" id="PS51898"/>
    </source>
</evidence>
<dbReference type="InterPro" id="IPR004107">
    <property type="entry name" value="Integrase_SAM-like_N"/>
</dbReference>
<evidence type="ECO:0000313" key="6">
    <source>
        <dbReference type="EMBL" id="AKI03800.1"/>
    </source>
</evidence>
<gene>
    <name evidence="6" type="ORF">LsR_00249</name>
</gene>
<evidence type="ECO:0000256" key="3">
    <source>
        <dbReference type="ARBA" id="ARBA00023125"/>
    </source>
</evidence>
<dbReference type="PANTHER" id="PTHR30629:SF2">
    <property type="entry name" value="PROPHAGE INTEGRASE INTS-RELATED"/>
    <property type="match status" value="1"/>
</dbReference>
<reference evidence="6 7" key="1">
    <citation type="submission" date="2015-05" db="EMBL/GenBank/DDBJ databases">
        <title>Complete genome sequence of Lactobacillus salivarius Ren, a probiotic strain with antitumor activity.</title>
        <authorList>
            <person name="Sun E."/>
            <person name="Zhao L."/>
            <person name="Liu S."/>
            <person name="Zhang M."/>
            <person name="Guo H."/>
            <person name="Ren F."/>
        </authorList>
    </citation>
    <scope>NUCLEOTIDE SEQUENCE [LARGE SCALE GENOMIC DNA]</scope>
    <source>
        <strain evidence="6 7">Ren</strain>
    </source>
</reference>
<keyword evidence="4" id="KW-0233">DNA recombination</keyword>
<dbReference type="InterPro" id="IPR011010">
    <property type="entry name" value="DNA_brk_join_enz"/>
</dbReference>
<dbReference type="PATRIC" id="fig|1194971.3.peg.247"/>
<dbReference type="Pfam" id="PF14659">
    <property type="entry name" value="Phage_int_SAM_3"/>
    <property type="match status" value="1"/>
</dbReference>
<dbReference type="GO" id="GO:0003677">
    <property type="term" value="F:DNA binding"/>
    <property type="evidence" value="ECO:0007669"/>
    <property type="project" value="UniProtKB-KW"/>
</dbReference>
<keyword evidence="3" id="KW-0238">DNA-binding</keyword>
<proteinExistence type="inferred from homology"/>
<dbReference type="CDD" id="cd01189">
    <property type="entry name" value="INT_ICEBs1_C_like"/>
    <property type="match status" value="1"/>
</dbReference>
<evidence type="ECO:0000256" key="1">
    <source>
        <dbReference type="ARBA" id="ARBA00008857"/>
    </source>
</evidence>